<keyword evidence="5 7" id="KW-1133">Transmembrane helix</keyword>
<protein>
    <submittedName>
        <fullName evidence="9">ABC transporter permease</fullName>
    </submittedName>
</protein>
<organism evidence="9 10">
    <name type="scientific">Anaerocolumna chitinilytica</name>
    <dbReference type="NCBI Taxonomy" id="1727145"/>
    <lineage>
        <taxon>Bacteria</taxon>
        <taxon>Bacillati</taxon>
        <taxon>Bacillota</taxon>
        <taxon>Clostridia</taxon>
        <taxon>Lachnospirales</taxon>
        <taxon>Lachnospiraceae</taxon>
        <taxon>Anaerocolumna</taxon>
    </lineage>
</organism>
<dbReference type="Proteomes" id="UP000515703">
    <property type="component" value="Chromosome"/>
</dbReference>
<keyword evidence="6 7" id="KW-0472">Membrane</keyword>
<feature type="transmembrane region" description="Helical" evidence="7">
    <location>
        <begin position="81"/>
        <end position="102"/>
    </location>
</feature>
<dbReference type="InterPro" id="IPR000515">
    <property type="entry name" value="MetI-like"/>
</dbReference>
<sequence>MKKVRKTKSLVMPRRMYLFVLPALTLFLVFWIFPVLQLFYYSITNFNGINYNTYKFVGMNNYIRLLKEGTLLNSIENTLKYTFIIVLLCNLLGLLLAMLLNLKIKGKTFFRTAAYIPALFSAIVIGYIWSYVYMPENGMIASLVNLFGMDSSKLNILGNFKTALFGISIVDVWKNVGTTMIIYLAGLQTVDDSLLEAGRIDGCSEWGIIRRIKIPLISATITINVVLTVISGLKAFDYSFIMTNGGPGKSTNTLMYTIYKIAFTDQMMGKASAFSVVSFIVIILITIAMLVVLNKKEVEL</sequence>
<evidence type="ECO:0000256" key="7">
    <source>
        <dbReference type="RuleBase" id="RU363032"/>
    </source>
</evidence>
<evidence type="ECO:0000256" key="3">
    <source>
        <dbReference type="ARBA" id="ARBA00022475"/>
    </source>
</evidence>
<gene>
    <name evidence="9" type="ORF">bsdcttw_22050</name>
</gene>
<evidence type="ECO:0000313" key="9">
    <source>
        <dbReference type="EMBL" id="BCJ99164.1"/>
    </source>
</evidence>
<dbReference type="GO" id="GO:0005886">
    <property type="term" value="C:plasma membrane"/>
    <property type="evidence" value="ECO:0007669"/>
    <property type="project" value="UniProtKB-SubCell"/>
</dbReference>
<evidence type="ECO:0000256" key="6">
    <source>
        <dbReference type="ARBA" id="ARBA00023136"/>
    </source>
</evidence>
<keyword evidence="10" id="KW-1185">Reference proteome</keyword>
<feature type="transmembrane region" description="Helical" evidence="7">
    <location>
        <begin position="114"/>
        <end position="134"/>
    </location>
</feature>
<dbReference type="RefSeq" id="WP_185259440.1">
    <property type="nucleotide sequence ID" value="NZ_AP023368.1"/>
</dbReference>
<evidence type="ECO:0000313" key="10">
    <source>
        <dbReference type="Proteomes" id="UP000515703"/>
    </source>
</evidence>
<dbReference type="PROSITE" id="PS50928">
    <property type="entry name" value="ABC_TM1"/>
    <property type="match status" value="1"/>
</dbReference>
<dbReference type="InterPro" id="IPR035906">
    <property type="entry name" value="MetI-like_sf"/>
</dbReference>
<keyword evidence="3" id="KW-1003">Cell membrane</keyword>
<dbReference type="CDD" id="cd06261">
    <property type="entry name" value="TM_PBP2"/>
    <property type="match status" value="1"/>
</dbReference>
<proteinExistence type="inferred from homology"/>
<evidence type="ECO:0000256" key="4">
    <source>
        <dbReference type="ARBA" id="ARBA00022692"/>
    </source>
</evidence>
<reference evidence="9 10" key="2">
    <citation type="submission" date="2020-08" db="EMBL/GenBank/DDBJ databases">
        <authorList>
            <person name="Ueki A."/>
            <person name="Tonouchi A."/>
        </authorList>
    </citation>
    <scope>NUCLEOTIDE SEQUENCE [LARGE SCALE GENOMIC DNA]</scope>
    <source>
        <strain evidence="9 10">CTTW</strain>
    </source>
</reference>
<dbReference type="PANTHER" id="PTHR30193">
    <property type="entry name" value="ABC TRANSPORTER PERMEASE PROTEIN"/>
    <property type="match status" value="1"/>
</dbReference>
<dbReference type="SUPFAM" id="SSF160964">
    <property type="entry name" value="MalF N-terminal region-like"/>
    <property type="match status" value="1"/>
</dbReference>
<keyword evidence="2 7" id="KW-0813">Transport</keyword>
<evidence type="ECO:0000259" key="8">
    <source>
        <dbReference type="PROSITE" id="PS50928"/>
    </source>
</evidence>
<accession>A0A7I8DPC5</accession>
<dbReference type="SUPFAM" id="SSF161098">
    <property type="entry name" value="MetI-like"/>
    <property type="match status" value="1"/>
</dbReference>
<reference evidence="9 10" key="1">
    <citation type="submission" date="2020-08" db="EMBL/GenBank/DDBJ databases">
        <title>Draft genome sequencing of an Anaerocolumna strain isolated from anoxic soil subjected to BSD treatment.</title>
        <authorList>
            <person name="Uek A."/>
            <person name="Tonouchi A."/>
        </authorList>
    </citation>
    <scope>NUCLEOTIDE SEQUENCE [LARGE SCALE GENOMIC DNA]</scope>
    <source>
        <strain evidence="9 10">CTTW</strain>
    </source>
</reference>
<dbReference type="KEGG" id="acht:bsdcttw_22050"/>
<dbReference type="AlphaFoldDB" id="A0A7I8DPC5"/>
<dbReference type="PANTHER" id="PTHR30193:SF37">
    <property type="entry name" value="INNER MEMBRANE ABC TRANSPORTER PERMEASE PROTEIN YCJO"/>
    <property type="match status" value="1"/>
</dbReference>
<dbReference type="Gene3D" id="1.10.3720.10">
    <property type="entry name" value="MetI-like"/>
    <property type="match status" value="1"/>
</dbReference>
<evidence type="ECO:0000256" key="1">
    <source>
        <dbReference type="ARBA" id="ARBA00004651"/>
    </source>
</evidence>
<keyword evidence="4 7" id="KW-0812">Transmembrane</keyword>
<name>A0A7I8DPC5_9FIRM</name>
<feature type="transmembrane region" description="Helical" evidence="7">
    <location>
        <begin position="16"/>
        <end position="40"/>
    </location>
</feature>
<feature type="transmembrane region" description="Helical" evidence="7">
    <location>
        <begin position="154"/>
        <end position="173"/>
    </location>
</feature>
<dbReference type="Pfam" id="PF00528">
    <property type="entry name" value="BPD_transp_1"/>
    <property type="match status" value="1"/>
</dbReference>
<dbReference type="EMBL" id="AP023368">
    <property type="protein sequence ID" value="BCJ99164.1"/>
    <property type="molecule type" value="Genomic_DNA"/>
</dbReference>
<evidence type="ECO:0000256" key="5">
    <source>
        <dbReference type="ARBA" id="ARBA00022989"/>
    </source>
</evidence>
<feature type="transmembrane region" description="Helical" evidence="7">
    <location>
        <begin position="273"/>
        <end position="293"/>
    </location>
</feature>
<feature type="domain" description="ABC transmembrane type-1" evidence="8">
    <location>
        <begin position="75"/>
        <end position="289"/>
    </location>
</feature>
<comment type="similarity">
    <text evidence="7">Belongs to the binding-protein-dependent transport system permease family.</text>
</comment>
<dbReference type="GO" id="GO:0055085">
    <property type="term" value="P:transmembrane transport"/>
    <property type="evidence" value="ECO:0007669"/>
    <property type="project" value="InterPro"/>
</dbReference>
<comment type="subcellular location">
    <subcellularLocation>
        <location evidence="1 7">Cell membrane</location>
        <topology evidence="1 7">Multi-pass membrane protein</topology>
    </subcellularLocation>
</comment>
<feature type="transmembrane region" description="Helical" evidence="7">
    <location>
        <begin position="214"/>
        <end position="233"/>
    </location>
</feature>
<dbReference type="InterPro" id="IPR051393">
    <property type="entry name" value="ABC_transporter_permease"/>
</dbReference>
<evidence type="ECO:0000256" key="2">
    <source>
        <dbReference type="ARBA" id="ARBA00022448"/>
    </source>
</evidence>